<gene>
    <name evidence="3" type="ORF">HZH66_006866</name>
</gene>
<evidence type="ECO:0000256" key="2">
    <source>
        <dbReference type="SAM" id="Phobius"/>
    </source>
</evidence>
<dbReference type="AlphaFoldDB" id="A0A834K5Z6"/>
<keyword evidence="4" id="KW-1185">Reference proteome</keyword>
<reference evidence="3" key="1">
    <citation type="journal article" date="2020" name="G3 (Bethesda)">
        <title>High-Quality Assemblies for Three Invasive Social Wasps from the &lt;i&gt;Vespula&lt;/i&gt; Genus.</title>
        <authorList>
            <person name="Harrop T.W.R."/>
            <person name="Guhlin J."/>
            <person name="McLaughlin G.M."/>
            <person name="Permina E."/>
            <person name="Stockwell P."/>
            <person name="Gilligan J."/>
            <person name="Le Lec M.F."/>
            <person name="Gruber M.A.M."/>
            <person name="Quinn O."/>
            <person name="Lovegrove M."/>
            <person name="Duncan E.J."/>
            <person name="Remnant E.J."/>
            <person name="Van Eeckhoven J."/>
            <person name="Graham B."/>
            <person name="Knapp R.A."/>
            <person name="Langford K.W."/>
            <person name="Kronenberg Z."/>
            <person name="Press M.O."/>
            <person name="Eacker S.M."/>
            <person name="Wilson-Rankin E.E."/>
            <person name="Purcell J."/>
            <person name="Lester P.J."/>
            <person name="Dearden P.K."/>
        </authorList>
    </citation>
    <scope>NUCLEOTIDE SEQUENCE</scope>
    <source>
        <strain evidence="3">Marl-1</strain>
    </source>
</reference>
<sequence length="187" mass="21291">MWWRDFQPLHLCEALDPTTTTNTNATTTMLFPSRPPSVPWPTLARIDGEWSSMVVVIVVAVVVVVVVVVVTVESAYNGDTSELARRTEIHSPASILSFNLVETYDEGNNVWKCSIKEVDAFLSCKAECQVTEDQKGKDATWGRITKKTKSVPASRQQRCRERREEEEEEEEEEEKEEEEKVEEVVEV</sequence>
<dbReference type="Proteomes" id="UP000614350">
    <property type="component" value="Unassembled WGS sequence"/>
</dbReference>
<accession>A0A834K5Z6</accession>
<feature type="transmembrane region" description="Helical" evidence="2">
    <location>
        <begin position="50"/>
        <end position="76"/>
    </location>
</feature>
<protein>
    <submittedName>
        <fullName evidence="3">Uncharacterized protein</fullName>
    </submittedName>
</protein>
<dbReference type="EMBL" id="JACSEA010000006">
    <property type="protein sequence ID" value="KAF7398969.1"/>
    <property type="molecule type" value="Genomic_DNA"/>
</dbReference>
<keyword evidence="2" id="KW-0812">Transmembrane</keyword>
<organism evidence="3 4">
    <name type="scientific">Vespula vulgaris</name>
    <name type="common">Yellow jacket</name>
    <name type="synonym">Wasp</name>
    <dbReference type="NCBI Taxonomy" id="7454"/>
    <lineage>
        <taxon>Eukaryota</taxon>
        <taxon>Metazoa</taxon>
        <taxon>Ecdysozoa</taxon>
        <taxon>Arthropoda</taxon>
        <taxon>Hexapoda</taxon>
        <taxon>Insecta</taxon>
        <taxon>Pterygota</taxon>
        <taxon>Neoptera</taxon>
        <taxon>Endopterygota</taxon>
        <taxon>Hymenoptera</taxon>
        <taxon>Apocrita</taxon>
        <taxon>Aculeata</taxon>
        <taxon>Vespoidea</taxon>
        <taxon>Vespidae</taxon>
        <taxon>Vespinae</taxon>
        <taxon>Vespula</taxon>
    </lineage>
</organism>
<feature type="region of interest" description="Disordered" evidence="1">
    <location>
        <begin position="141"/>
        <end position="187"/>
    </location>
</feature>
<name>A0A834K5Z6_VESVU</name>
<keyword evidence="2" id="KW-0472">Membrane</keyword>
<evidence type="ECO:0000313" key="3">
    <source>
        <dbReference type="EMBL" id="KAF7398969.1"/>
    </source>
</evidence>
<evidence type="ECO:0000256" key="1">
    <source>
        <dbReference type="SAM" id="MobiDB-lite"/>
    </source>
</evidence>
<evidence type="ECO:0000313" key="4">
    <source>
        <dbReference type="Proteomes" id="UP000614350"/>
    </source>
</evidence>
<proteinExistence type="predicted"/>
<feature type="compositionally biased region" description="Acidic residues" evidence="1">
    <location>
        <begin position="164"/>
        <end position="187"/>
    </location>
</feature>
<comment type="caution">
    <text evidence="3">The sequence shown here is derived from an EMBL/GenBank/DDBJ whole genome shotgun (WGS) entry which is preliminary data.</text>
</comment>
<keyword evidence="2" id="KW-1133">Transmembrane helix</keyword>